<reference evidence="1 2" key="1">
    <citation type="submission" date="2016-11" db="EMBL/GenBank/DDBJ databases">
        <title>Draft Genome Sequences of Nine Cyanobacterial Strains from Diverse Habitats.</title>
        <authorList>
            <person name="Zhu T."/>
            <person name="Hou S."/>
            <person name="Lu X."/>
            <person name="Hess W.R."/>
        </authorList>
    </citation>
    <scope>NUCLEOTIDE SEQUENCE [LARGE SCALE GENOMIC DNA]</scope>
    <source>
        <strain evidence="1 2">IAM M-71</strain>
    </source>
</reference>
<dbReference type="Proteomes" id="UP000185860">
    <property type="component" value="Unassembled WGS sequence"/>
</dbReference>
<name>A0A1U7ITS4_9CYAN</name>
<evidence type="ECO:0000313" key="1">
    <source>
        <dbReference type="EMBL" id="OKH40927.1"/>
    </source>
</evidence>
<dbReference type="EMBL" id="MRCE01000001">
    <property type="protein sequence ID" value="OKH40927.1"/>
    <property type="molecule type" value="Genomic_DNA"/>
</dbReference>
<proteinExistence type="predicted"/>
<protein>
    <submittedName>
        <fullName evidence="1">Uncharacterized protein</fullName>
    </submittedName>
</protein>
<dbReference type="RefSeq" id="WP_073591601.1">
    <property type="nucleotide sequence ID" value="NZ_MRCE01000001.1"/>
</dbReference>
<sequence>MQAYKLKGKVDEAGNLAVTESVKIPPGDVEIIVLQTVTQIDNATEAKVEVEAEVPKKKVEYRTKAFRDLLENAPPVPSDFDPEQAKWEYLKEKHNL</sequence>
<organism evidence="1 2">
    <name type="scientific">[Phormidium ambiguum] IAM M-71</name>
    <dbReference type="NCBI Taxonomy" id="454136"/>
    <lineage>
        <taxon>Bacteria</taxon>
        <taxon>Bacillati</taxon>
        <taxon>Cyanobacteriota</taxon>
        <taxon>Cyanophyceae</taxon>
        <taxon>Oscillatoriophycideae</taxon>
        <taxon>Aerosakkonematales</taxon>
        <taxon>Aerosakkonemataceae</taxon>
        <taxon>Floridanema</taxon>
    </lineage>
</organism>
<dbReference type="OrthoDB" id="573726at2"/>
<evidence type="ECO:0000313" key="2">
    <source>
        <dbReference type="Proteomes" id="UP000185860"/>
    </source>
</evidence>
<dbReference type="STRING" id="454136.NIES2119_01050"/>
<dbReference type="AlphaFoldDB" id="A0A1U7ITS4"/>
<accession>A0A1U7ITS4</accession>
<comment type="caution">
    <text evidence="1">The sequence shown here is derived from an EMBL/GenBank/DDBJ whole genome shotgun (WGS) entry which is preliminary data.</text>
</comment>
<gene>
    <name evidence="1" type="ORF">NIES2119_01050</name>
</gene>